<name>A0A1I7WJJ3_HETBA</name>
<protein>
    <submittedName>
        <fullName evidence="4">EGF-like domain-containing protein</fullName>
    </submittedName>
</protein>
<dbReference type="InterPro" id="IPR000742">
    <property type="entry name" value="EGF"/>
</dbReference>
<evidence type="ECO:0000313" key="4">
    <source>
        <dbReference type="WBParaSite" id="Hba_05133"/>
    </source>
</evidence>
<comment type="caution">
    <text evidence="1">Lacks conserved residue(s) required for the propagation of feature annotation.</text>
</comment>
<sequence length="61" mass="7041">MDIFFNADRCFGPNYCQNYGFPDVNNCSQCICPSGFGGQYCNSPMPYYRLNINCINRNKNH</sequence>
<feature type="domain" description="EGF-like" evidence="2">
    <location>
        <begin position="6"/>
        <end position="42"/>
    </location>
</feature>
<keyword evidence="1" id="KW-1015">Disulfide bond</keyword>
<organism evidence="3 4">
    <name type="scientific">Heterorhabditis bacteriophora</name>
    <name type="common">Entomopathogenic nematode worm</name>
    <dbReference type="NCBI Taxonomy" id="37862"/>
    <lineage>
        <taxon>Eukaryota</taxon>
        <taxon>Metazoa</taxon>
        <taxon>Ecdysozoa</taxon>
        <taxon>Nematoda</taxon>
        <taxon>Chromadorea</taxon>
        <taxon>Rhabditida</taxon>
        <taxon>Rhabditina</taxon>
        <taxon>Rhabditomorpha</taxon>
        <taxon>Strongyloidea</taxon>
        <taxon>Heterorhabditidae</taxon>
        <taxon>Heterorhabditis</taxon>
    </lineage>
</organism>
<evidence type="ECO:0000313" key="3">
    <source>
        <dbReference type="Proteomes" id="UP000095283"/>
    </source>
</evidence>
<evidence type="ECO:0000256" key="1">
    <source>
        <dbReference type="PROSITE-ProRule" id="PRU00076"/>
    </source>
</evidence>
<keyword evidence="3" id="KW-1185">Reference proteome</keyword>
<accession>A0A1I7WJJ3</accession>
<dbReference type="PROSITE" id="PS00022">
    <property type="entry name" value="EGF_1"/>
    <property type="match status" value="1"/>
</dbReference>
<feature type="disulfide bond" evidence="1">
    <location>
        <begin position="32"/>
        <end position="41"/>
    </location>
</feature>
<dbReference type="WBParaSite" id="Hba_05133">
    <property type="protein sequence ID" value="Hba_05133"/>
    <property type="gene ID" value="Hba_05133"/>
</dbReference>
<dbReference type="Proteomes" id="UP000095283">
    <property type="component" value="Unplaced"/>
</dbReference>
<dbReference type="PROSITE" id="PS50026">
    <property type="entry name" value="EGF_3"/>
    <property type="match status" value="1"/>
</dbReference>
<reference evidence="4" key="1">
    <citation type="submission" date="2016-11" db="UniProtKB">
        <authorList>
            <consortium name="WormBaseParasite"/>
        </authorList>
    </citation>
    <scope>IDENTIFICATION</scope>
</reference>
<proteinExistence type="predicted"/>
<dbReference type="PROSITE" id="PS01186">
    <property type="entry name" value="EGF_2"/>
    <property type="match status" value="1"/>
</dbReference>
<keyword evidence="1" id="KW-0245">EGF-like domain</keyword>
<evidence type="ECO:0000259" key="2">
    <source>
        <dbReference type="PROSITE" id="PS50026"/>
    </source>
</evidence>
<dbReference type="AlphaFoldDB" id="A0A1I7WJJ3"/>